<sequence>MIFISVPQRCPCNQLIDSATKSPNINVWTIVIVTHQFRCHIPFCSPDHQFPFFFHGLFKSHGKPEIINLGSFFCAHQENIVRLDVAVNNSISVNATEA</sequence>
<protein>
    <submittedName>
        <fullName evidence="1">Uncharacterized protein</fullName>
    </submittedName>
</protein>
<accession>A0A9J5YP63</accession>
<gene>
    <name evidence="1" type="ORF">H5410_032882</name>
</gene>
<organism evidence="1 2">
    <name type="scientific">Solanum commersonii</name>
    <name type="common">Commerson's wild potato</name>
    <name type="synonym">Commerson's nightshade</name>
    <dbReference type="NCBI Taxonomy" id="4109"/>
    <lineage>
        <taxon>Eukaryota</taxon>
        <taxon>Viridiplantae</taxon>
        <taxon>Streptophyta</taxon>
        <taxon>Embryophyta</taxon>
        <taxon>Tracheophyta</taxon>
        <taxon>Spermatophyta</taxon>
        <taxon>Magnoliopsida</taxon>
        <taxon>eudicotyledons</taxon>
        <taxon>Gunneridae</taxon>
        <taxon>Pentapetalae</taxon>
        <taxon>asterids</taxon>
        <taxon>lamiids</taxon>
        <taxon>Solanales</taxon>
        <taxon>Solanaceae</taxon>
        <taxon>Solanoideae</taxon>
        <taxon>Solaneae</taxon>
        <taxon>Solanum</taxon>
    </lineage>
</organism>
<evidence type="ECO:0000313" key="2">
    <source>
        <dbReference type="Proteomes" id="UP000824120"/>
    </source>
</evidence>
<name>A0A9J5YP63_SOLCO</name>
<proteinExistence type="predicted"/>
<reference evidence="1 2" key="1">
    <citation type="submission" date="2020-09" db="EMBL/GenBank/DDBJ databases">
        <title>De no assembly of potato wild relative species, Solanum commersonii.</title>
        <authorList>
            <person name="Cho K."/>
        </authorList>
    </citation>
    <scope>NUCLEOTIDE SEQUENCE [LARGE SCALE GENOMIC DNA]</scope>
    <source>
        <strain evidence="1">LZ3.2</strain>
        <tissue evidence="1">Leaf</tissue>
    </source>
</reference>
<dbReference type="EMBL" id="JACXVP010000006">
    <property type="protein sequence ID" value="KAG5601512.1"/>
    <property type="molecule type" value="Genomic_DNA"/>
</dbReference>
<comment type="caution">
    <text evidence="1">The sequence shown here is derived from an EMBL/GenBank/DDBJ whole genome shotgun (WGS) entry which is preliminary data.</text>
</comment>
<keyword evidence="2" id="KW-1185">Reference proteome</keyword>
<dbReference type="Proteomes" id="UP000824120">
    <property type="component" value="Chromosome 6"/>
</dbReference>
<evidence type="ECO:0000313" key="1">
    <source>
        <dbReference type="EMBL" id="KAG5601512.1"/>
    </source>
</evidence>
<dbReference type="AlphaFoldDB" id="A0A9J5YP63"/>